<dbReference type="Proteomes" id="UP001155587">
    <property type="component" value="Unassembled WGS sequence"/>
</dbReference>
<accession>A0A9X3CJQ6</accession>
<evidence type="ECO:0000256" key="3">
    <source>
        <dbReference type="ARBA" id="ARBA00022806"/>
    </source>
</evidence>
<dbReference type="CDD" id="cd17917">
    <property type="entry name" value="DEXHc_RHA-like"/>
    <property type="match status" value="1"/>
</dbReference>
<dbReference type="PANTHER" id="PTHR43519">
    <property type="entry name" value="ATP-DEPENDENT RNA HELICASE HRPB"/>
    <property type="match status" value="1"/>
</dbReference>
<dbReference type="SMART" id="SM00487">
    <property type="entry name" value="DEXDc"/>
    <property type="match status" value="1"/>
</dbReference>
<feature type="domain" description="Helicase ATP-binding" evidence="5">
    <location>
        <begin position="13"/>
        <end position="166"/>
    </location>
</feature>
<dbReference type="PANTHER" id="PTHR43519:SF1">
    <property type="entry name" value="ATP-DEPENDENT RNA HELICASE HRPB"/>
    <property type="match status" value="1"/>
</dbReference>
<organism evidence="7 8">
    <name type="scientific">Vibrio qingdaonensis</name>
    <dbReference type="NCBI Taxonomy" id="2829491"/>
    <lineage>
        <taxon>Bacteria</taxon>
        <taxon>Pseudomonadati</taxon>
        <taxon>Pseudomonadota</taxon>
        <taxon>Gammaproteobacteria</taxon>
        <taxon>Vibrionales</taxon>
        <taxon>Vibrionaceae</taxon>
        <taxon>Vibrio</taxon>
    </lineage>
</organism>
<evidence type="ECO:0000256" key="1">
    <source>
        <dbReference type="ARBA" id="ARBA00022741"/>
    </source>
</evidence>
<evidence type="ECO:0000256" key="2">
    <source>
        <dbReference type="ARBA" id="ARBA00022801"/>
    </source>
</evidence>
<dbReference type="GO" id="GO:0016787">
    <property type="term" value="F:hydrolase activity"/>
    <property type="evidence" value="ECO:0007669"/>
    <property type="project" value="UniProtKB-KW"/>
</dbReference>
<dbReference type="GO" id="GO:0003676">
    <property type="term" value="F:nucleic acid binding"/>
    <property type="evidence" value="ECO:0007669"/>
    <property type="project" value="InterPro"/>
</dbReference>
<dbReference type="Pfam" id="PF00270">
    <property type="entry name" value="DEAD"/>
    <property type="match status" value="1"/>
</dbReference>
<sequence length="784" mass="87408">MISLPIDSIETEFKQLLTQHDLVVEAETGSGKSTRLPLWAMTQGRVLVVEPRRIACTSLAGFVAETLSEKVGVSVGYAIKLETCYQDSSRVVFVTPGVALRWFAENQLAGFDIVIIDEFHERRWDTDLLVALLKQAQSHRTVITSATIEGEKLAGYFGAQRLVAQGRHYDVTLQHVRTDSRQLPDSRDLEQRIKETVERYWPTLNGDVLVFLPGRKEIQQTASMLRSIAEQYDILIAPLYAAVTDTERVLAMTKQAKRKIVLATNVAETSLTIPNIELVIDSGLERRNVQRNGRTTLMLSHISKASAKQRSGRAGRVMNGQCVRLYGEHAALAAVTPPELQRESVVEPALVAAVCGQSLERLDFIDAIPVKSLEQASQHLTELGVINEFGITEHGRQLAPLPVDTLYAHLIAKMPTNALKEAMIDLTAALCTTGNVYQLSRNEEVLEALDKQEPRGCDATLLVGLVRGKVFNGITINAEALKEAQGLSQQMRDVFKLPAREVASRYDISEWILASIQANSELLFVRRKRRKDALGNGDMEVLLGRQSRLKPNSEGALVFSIHSLPGRGVRETMNLATAVMPVSMRLIELSGVGQWQTKETVNTEHGLKNLDELQYAGRVITTRLSEPEDGSALTMMVNAIMSKTVFPALAQRIKSELQHWQLYQELGLAEHKKVASAITVEQWLFDSLSSLGVESMSDLELLDDGDFIVEGIPNWEYQDFAARFPLIIQLSGLKLDVEYFGRSKLVQVHFNGGSRKADPMRKELPAWQGWRVRYKKASRVIDLR</sequence>
<evidence type="ECO:0000259" key="5">
    <source>
        <dbReference type="PROSITE" id="PS51192"/>
    </source>
</evidence>
<dbReference type="CDD" id="cd18791">
    <property type="entry name" value="SF2_C_RHA"/>
    <property type="match status" value="1"/>
</dbReference>
<evidence type="ECO:0000259" key="6">
    <source>
        <dbReference type="PROSITE" id="PS51194"/>
    </source>
</evidence>
<keyword evidence="8" id="KW-1185">Reference proteome</keyword>
<keyword evidence="4" id="KW-0067">ATP-binding</keyword>
<dbReference type="InterPro" id="IPR007502">
    <property type="entry name" value="Helicase-assoc_dom"/>
</dbReference>
<dbReference type="SUPFAM" id="SSF52540">
    <property type="entry name" value="P-loop containing nucleoside triphosphate hydrolases"/>
    <property type="match status" value="1"/>
</dbReference>
<protein>
    <submittedName>
        <fullName evidence="7">DEAD/DEAH box helicase</fullName>
    </submittedName>
</protein>
<proteinExistence type="predicted"/>
<evidence type="ECO:0000256" key="4">
    <source>
        <dbReference type="ARBA" id="ARBA00022840"/>
    </source>
</evidence>
<dbReference type="PROSITE" id="PS51192">
    <property type="entry name" value="HELICASE_ATP_BIND_1"/>
    <property type="match status" value="1"/>
</dbReference>
<dbReference type="InterPro" id="IPR001650">
    <property type="entry name" value="Helicase_C-like"/>
</dbReference>
<name>A0A9X3CJQ6_9VIBR</name>
<comment type="caution">
    <text evidence="7">The sequence shown here is derived from an EMBL/GenBank/DDBJ whole genome shotgun (WGS) entry which is preliminary data.</text>
</comment>
<dbReference type="Pfam" id="PF00271">
    <property type="entry name" value="Helicase_C"/>
    <property type="match status" value="1"/>
</dbReference>
<dbReference type="Gene3D" id="3.40.50.300">
    <property type="entry name" value="P-loop containing nucleotide triphosphate hydrolases"/>
    <property type="match status" value="2"/>
</dbReference>
<dbReference type="InterPro" id="IPR011545">
    <property type="entry name" value="DEAD/DEAH_box_helicase_dom"/>
</dbReference>
<feature type="domain" description="Helicase C-terminal" evidence="6">
    <location>
        <begin position="188"/>
        <end position="363"/>
    </location>
</feature>
<dbReference type="Gene3D" id="1.20.120.1080">
    <property type="match status" value="1"/>
</dbReference>
<keyword evidence="2" id="KW-0378">Hydrolase</keyword>
<keyword evidence="1" id="KW-0547">Nucleotide-binding</keyword>
<evidence type="ECO:0000313" key="7">
    <source>
        <dbReference type="EMBL" id="MCW8344718.1"/>
    </source>
</evidence>
<evidence type="ECO:0000313" key="8">
    <source>
        <dbReference type="Proteomes" id="UP001155587"/>
    </source>
</evidence>
<gene>
    <name evidence="7" type="ORF">MD535_01585</name>
</gene>
<dbReference type="SMART" id="SM00490">
    <property type="entry name" value="HELICc"/>
    <property type="match status" value="1"/>
</dbReference>
<dbReference type="GO" id="GO:0004386">
    <property type="term" value="F:helicase activity"/>
    <property type="evidence" value="ECO:0007669"/>
    <property type="project" value="UniProtKB-KW"/>
</dbReference>
<dbReference type="SMART" id="SM00847">
    <property type="entry name" value="HA2"/>
    <property type="match status" value="1"/>
</dbReference>
<keyword evidence="3 7" id="KW-0347">Helicase</keyword>
<dbReference type="GO" id="GO:0005524">
    <property type="term" value="F:ATP binding"/>
    <property type="evidence" value="ECO:0007669"/>
    <property type="project" value="UniProtKB-KW"/>
</dbReference>
<dbReference type="EMBL" id="JAKRRY010000001">
    <property type="protein sequence ID" value="MCW8344718.1"/>
    <property type="molecule type" value="Genomic_DNA"/>
</dbReference>
<dbReference type="InterPro" id="IPR027417">
    <property type="entry name" value="P-loop_NTPase"/>
</dbReference>
<dbReference type="AlphaFoldDB" id="A0A9X3CJQ6"/>
<reference evidence="7" key="1">
    <citation type="submission" date="2022-02" db="EMBL/GenBank/DDBJ databases">
        <title>Vibrio sp. nov, a new bacterium isolated from seawater.</title>
        <authorList>
            <person name="Yuan Y."/>
        </authorList>
    </citation>
    <scope>NUCLEOTIDE SEQUENCE</scope>
    <source>
        <strain evidence="7">ZSDZ65</strain>
    </source>
</reference>
<dbReference type="PROSITE" id="PS51194">
    <property type="entry name" value="HELICASE_CTER"/>
    <property type="match status" value="1"/>
</dbReference>
<dbReference type="InterPro" id="IPR014001">
    <property type="entry name" value="Helicase_ATP-bd"/>
</dbReference>
<dbReference type="RefSeq" id="WP_265673156.1">
    <property type="nucleotide sequence ID" value="NZ_JAKRRY010000001.1"/>
</dbReference>